<keyword evidence="4" id="KW-0238">DNA-binding</keyword>
<dbReference type="PROSITE" id="PS50930">
    <property type="entry name" value="HTH_LYTTR"/>
    <property type="match status" value="1"/>
</dbReference>
<dbReference type="SMART" id="SM00850">
    <property type="entry name" value="LytTR"/>
    <property type="match status" value="1"/>
</dbReference>
<dbReference type="GO" id="GO:0003677">
    <property type="term" value="F:DNA binding"/>
    <property type="evidence" value="ECO:0007669"/>
    <property type="project" value="UniProtKB-KW"/>
</dbReference>
<gene>
    <name evidence="4" type="ORF">GCM10011346_04560</name>
</gene>
<feature type="domain" description="Response regulatory" evidence="2">
    <location>
        <begin position="3"/>
        <end position="120"/>
    </location>
</feature>
<dbReference type="PROSITE" id="PS50110">
    <property type="entry name" value="RESPONSE_REGULATORY"/>
    <property type="match status" value="1"/>
</dbReference>
<keyword evidence="1" id="KW-0597">Phosphoprotein</keyword>
<evidence type="ECO:0000256" key="1">
    <source>
        <dbReference type="PROSITE-ProRule" id="PRU00169"/>
    </source>
</evidence>
<evidence type="ECO:0000313" key="4">
    <source>
        <dbReference type="EMBL" id="GGP07666.1"/>
    </source>
</evidence>
<feature type="modified residue" description="4-aspartylphosphate" evidence="1">
    <location>
        <position position="57"/>
    </location>
</feature>
<comment type="caution">
    <text evidence="4">The sequence shown here is derived from an EMBL/GenBank/DDBJ whole genome shotgun (WGS) entry which is preliminary data.</text>
</comment>
<evidence type="ECO:0000259" key="3">
    <source>
        <dbReference type="PROSITE" id="PS50930"/>
    </source>
</evidence>
<evidence type="ECO:0000259" key="2">
    <source>
        <dbReference type="PROSITE" id="PS50110"/>
    </source>
</evidence>
<dbReference type="EMBL" id="BMLW01000001">
    <property type="protein sequence ID" value="GGP07666.1"/>
    <property type="molecule type" value="Genomic_DNA"/>
</dbReference>
<protein>
    <submittedName>
        <fullName evidence="4">DNA-binding response regulator</fullName>
    </submittedName>
</protein>
<dbReference type="InterPro" id="IPR007492">
    <property type="entry name" value="LytTR_DNA-bd_dom"/>
</dbReference>
<dbReference type="InterPro" id="IPR011006">
    <property type="entry name" value="CheY-like_superfamily"/>
</dbReference>
<dbReference type="PANTHER" id="PTHR37299:SF1">
    <property type="entry name" value="STAGE 0 SPORULATION PROTEIN A HOMOLOG"/>
    <property type="match status" value="1"/>
</dbReference>
<dbReference type="Gene3D" id="2.40.50.1020">
    <property type="entry name" value="LytTr DNA-binding domain"/>
    <property type="match status" value="1"/>
</dbReference>
<feature type="domain" description="HTH LytTR-type" evidence="3">
    <location>
        <begin position="131"/>
        <end position="229"/>
    </location>
</feature>
<dbReference type="Pfam" id="PF04397">
    <property type="entry name" value="LytTR"/>
    <property type="match status" value="1"/>
</dbReference>
<dbReference type="SMART" id="SM00448">
    <property type="entry name" value="REC"/>
    <property type="match status" value="1"/>
</dbReference>
<accession>A0ABQ2NN88</accession>
<sequence length="236" mass="27657">MIQIAIVEDEVNYQEQLTEFLHQYEKERNENIAIKTYSDGDEIVENYQAQFDIILMDVQMGLMDGMSAAEEIRKVDSEVVIIFITNMPQYAIKGYAVDALDYVLKPISYFQFSQRLNRAIDRMRKRETNYITIKVKNGVKRIKVSDIFYVENQEHYLHFTTEEGEFMVSGAMKDLEKQLSSYHFFRGHRGYLINLEHVEGMKGNDVIVKGKELPVSRTKRKAFMEALSKHWGETLK</sequence>
<evidence type="ECO:0000313" key="5">
    <source>
        <dbReference type="Proteomes" id="UP000641206"/>
    </source>
</evidence>
<keyword evidence="5" id="KW-1185">Reference proteome</keyword>
<dbReference type="Gene3D" id="3.40.50.2300">
    <property type="match status" value="1"/>
</dbReference>
<proteinExistence type="predicted"/>
<dbReference type="RefSeq" id="WP_077601644.1">
    <property type="nucleotide sequence ID" value="NZ_BMLW01000001.1"/>
</dbReference>
<reference evidence="5" key="1">
    <citation type="journal article" date="2019" name="Int. J. Syst. Evol. Microbiol.">
        <title>The Global Catalogue of Microorganisms (GCM) 10K type strain sequencing project: providing services to taxonomists for standard genome sequencing and annotation.</title>
        <authorList>
            <consortium name="The Broad Institute Genomics Platform"/>
            <consortium name="The Broad Institute Genome Sequencing Center for Infectious Disease"/>
            <person name="Wu L."/>
            <person name="Ma J."/>
        </authorList>
    </citation>
    <scope>NUCLEOTIDE SEQUENCE [LARGE SCALE GENOMIC DNA]</scope>
    <source>
        <strain evidence="5">CGMCC 1.7693</strain>
    </source>
</reference>
<name>A0ABQ2NN88_9BACI</name>
<dbReference type="InterPro" id="IPR001789">
    <property type="entry name" value="Sig_transdc_resp-reg_receiver"/>
</dbReference>
<organism evidence="4 5">
    <name type="scientific">Oceanobacillus neutriphilus</name>
    <dbReference type="NCBI Taxonomy" id="531815"/>
    <lineage>
        <taxon>Bacteria</taxon>
        <taxon>Bacillati</taxon>
        <taxon>Bacillota</taxon>
        <taxon>Bacilli</taxon>
        <taxon>Bacillales</taxon>
        <taxon>Bacillaceae</taxon>
        <taxon>Oceanobacillus</taxon>
    </lineage>
</organism>
<dbReference type="SUPFAM" id="SSF52172">
    <property type="entry name" value="CheY-like"/>
    <property type="match status" value="1"/>
</dbReference>
<dbReference type="InterPro" id="IPR046947">
    <property type="entry name" value="LytR-like"/>
</dbReference>
<dbReference type="PANTHER" id="PTHR37299">
    <property type="entry name" value="TRANSCRIPTIONAL REGULATOR-RELATED"/>
    <property type="match status" value="1"/>
</dbReference>
<dbReference type="Pfam" id="PF00072">
    <property type="entry name" value="Response_reg"/>
    <property type="match status" value="1"/>
</dbReference>
<dbReference type="Proteomes" id="UP000641206">
    <property type="component" value="Unassembled WGS sequence"/>
</dbReference>